<name>A0AAW1QAW3_9CHLO</name>
<dbReference type="Pfam" id="PF00650">
    <property type="entry name" value="CRAL_TRIO"/>
    <property type="match status" value="2"/>
</dbReference>
<protein>
    <recommendedName>
        <fullName evidence="2">CRAL-TRIO domain-containing protein</fullName>
    </recommendedName>
</protein>
<dbReference type="GO" id="GO:0090730">
    <property type="term" value="C:Las1 complex"/>
    <property type="evidence" value="ECO:0007669"/>
    <property type="project" value="InterPro"/>
</dbReference>
<gene>
    <name evidence="3" type="ORF">WJX72_007873</name>
</gene>
<reference evidence="3 4" key="1">
    <citation type="journal article" date="2024" name="Nat. Commun.">
        <title>Phylogenomics reveals the evolutionary origins of lichenization in chlorophyte algae.</title>
        <authorList>
            <person name="Puginier C."/>
            <person name="Libourel C."/>
            <person name="Otte J."/>
            <person name="Skaloud P."/>
            <person name="Haon M."/>
            <person name="Grisel S."/>
            <person name="Petersen M."/>
            <person name="Berrin J.G."/>
            <person name="Delaux P.M."/>
            <person name="Dal Grande F."/>
            <person name="Keller J."/>
        </authorList>
    </citation>
    <scope>NUCLEOTIDE SEQUENCE [LARGE SCALE GENOMIC DNA]</scope>
    <source>
        <strain evidence="3 4">SAG 2043</strain>
    </source>
</reference>
<dbReference type="GO" id="GO:0004519">
    <property type="term" value="F:endonuclease activity"/>
    <property type="evidence" value="ECO:0007669"/>
    <property type="project" value="InterPro"/>
</dbReference>
<dbReference type="InterPro" id="IPR036865">
    <property type="entry name" value="CRAL-TRIO_dom_sf"/>
</dbReference>
<dbReference type="InterPro" id="IPR007174">
    <property type="entry name" value="Las1"/>
</dbReference>
<organism evidence="3 4">
    <name type="scientific">[Myrmecia] bisecta</name>
    <dbReference type="NCBI Taxonomy" id="41462"/>
    <lineage>
        <taxon>Eukaryota</taxon>
        <taxon>Viridiplantae</taxon>
        <taxon>Chlorophyta</taxon>
        <taxon>core chlorophytes</taxon>
        <taxon>Trebouxiophyceae</taxon>
        <taxon>Trebouxiales</taxon>
        <taxon>Trebouxiaceae</taxon>
        <taxon>Myrmecia</taxon>
    </lineage>
</organism>
<evidence type="ECO:0000256" key="1">
    <source>
        <dbReference type="SAM" id="MobiDB-lite"/>
    </source>
</evidence>
<dbReference type="Pfam" id="PF03765">
    <property type="entry name" value="CRAL_TRIO_N"/>
    <property type="match status" value="1"/>
</dbReference>
<feature type="domain" description="CRAL-TRIO" evidence="2">
    <location>
        <begin position="72"/>
        <end position="218"/>
    </location>
</feature>
<dbReference type="SUPFAM" id="SSF46938">
    <property type="entry name" value="CRAL/TRIO N-terminal domain"/>
    <property type="match status" value="2"/>
</dbReference>
<dbReference type="CDD" id="cd00170">
    <property type="entry name" value="SEC14"/>
    <property type="match status" value="2"/>
</dbReference>
<sequence>MTEAEHLTTMQEQAVADLRVAVQATLEASAPLRYWCTDSTLVRYLRARNWDLNKAIKMLKATMEWRLTYKPHEITWAEVKHEASTGKQFRMQARDRDGRVVLVMRPRCQNSTDYVKGIRMLVYHLEASSRAADQEGVGKMTWLIDFEGYTMATAPPLKVAMQTVSILQNHYPERLGLSVYYHPPRLFNLMWKAVRPFVDPEAVADLRAAVADKLASHAHLRYWCTDSTLVRYLRARNWDLNKAIKMLKATIEWRLTYKPHEITWAEVKHEASTGKQFRMQARDRDGRVVLVMRPRCQNSTDYVAGIRMLVYHLEASSQAADREGVGKMTWLIDFEGYTMANAPPLKVAMQTASILQNHFPERLGLSVYYHAPRLFNLMWKAVRPFIDAVTLRKHGWENDMVVGRSVPWSSWRDWMQVREWLFGQSAEEFQRALDLVAAWRCRGRVPLGADLTAALIEIRLRDPAVVPGRSLPSHTSSEAVLQLQYAMVIIRLVNGIVDSAQKGKVAISVANLAAHAGLPRLLVDVRHDATHSELPTLALLRLAASQALTWLQTAYWQRQADHLQACQLRIGQILVEYMGLRRAAAEKLLSGGQAMATLADDEYESDAEGNSQASEQYQGAEGQKQRRALMSELKTLVHASAAAQLVPALLDEGSLDPPVGGSRREAEASESGRPAKRWRRVDSWIPCPIGAAPSLFDANGAPPSLWLSPSGQPTPSMDLQQHANVQEGAHVPVADGTRPSGDAAASAARHARAHDHEMPDQLCPDADGTEVADAAMQQALGTVACVRDGQVGPSRTEEMHAETNGLHGEGASVLVDHTADAGCATVPTPLDKMLQAFTPGSKQRLQSSIKLL</sequence>
<dbReference type="GO" id="GO:0008526">
    <property type="term" value="F:phosphatidylinositol transfer activity"/>
    <property type="evidence" value="ECO:0007669"/>
    <property type="project" value="TreeGrafter"/>
</dbReference>
<dbReference type="GO" id="GO:0006364">
    <property type="term" value="P:rRNA processing"/>
    <property type="evidence" value="ECO:0007669"/>
    <property type="project" value="InterPro"/>
</dbReference>
<dbReference type="PROSITE" id="PS50191">
    <property type="entry name" value="CRAL_TRIO"/>
    <property type="match status" value="2"/>
</dbReference>
<dbReference type="InterPro" id="IPR036273">
    <property type="entry name" value="CRAL/TRIO_N_dom_sf"/>
</dbReference>
<evidence type="ECO:0000259" key="2">
    <source>
        <dbReference type="PROSITE" id="PS50191"/>
    </source>
</evidence>
<comment type="caution">
    <text evidence="3">The sequence shown here is derived from an EMBL/GenBank/DDBJ whole genome shotgun (WGS) entry which is preliminary data.</text>
</comment>
<dbReference type="InterPro" id="IPR001251">
    <property type="entry name" value="CRAL-TRIO_dom"/>
</dbReference>
<feature type="domain" description="CRAL-TRIO" evidence="2">
    <location>
        <begin position="260"/>
        <end position="393"/>
    </location>
</feature>
<dbReference type="AlphaFoldDB" id="A0AAW1QAW3"/>
<evidence type="ECO:0000313" key="3">
    <source>
        <dbReference type="EMBL" id="KAK9818152.1"/>
    </source>
</evidence>
<dbReference type="PANTHER" id="PTHR45824">
    <property type="entry name" value="GH16843P"/>
    <property type="match status" value="1"/>
</dbReference>
<dbReference type="InterPro" id="IPR052578">
    <property type="entry name" value="PI_Transfer_CRAL-TRIO"/>
</dbReference>
<dbReference type="Pfam" id="PF04031">
    <property type="entry name" value="Las1"/>
    <property type="match status" value="1"/>
</dbReference>
<dbReference type="SUPFAM" id="SSF52087">
    <property type="entry name" value="CRAL/TRIO domain"/>
    <property type="match status" value="2"/>
</dbReference>
<accession>A0AAW1QAW3</accession>
<feature type="region of interest" description="Disordered" evidence="1">
    <location>
        <begin position="601"/>
        <end position="625"/>
    </location>
</feature>
<feature type="compositionally biased region" description="Polar residues" evidence="1">
    <location>
        <begin position="608"/>
        <end position="617"/>
    </location>
</feature>
<dbReference type="InterPro" id="IPR011074">
    <property type="entry name" value="CRAL/TRIO_N_dom"/>
</dbReference>
<feature type="region of interest" description="Disordered" evidence="1">
    <location>
        <begin position="654"/>
        <end position="677"/>
    </location>
</feature>
<keyword evidence="4" id="KW-1185">Reference proteome</keyword>
<dbReference type="PANTHER" id="PTHR45824:SF6">
    <property type="entry name" value="F16L1.9 PROTEIN"/>
    <property type="match status" value="1"/>
</dbReference>
<dbReference type="Gene3D" id="3.40.525.10">
    <property type="entry name" value="CRAL-TRIO lipid binding domain"/>
    <property type="match status" value="2"/>
</dbReference>
<dbReference type="Proteomes" id="UP001489004">
    <property type="component" value="Unassembled WGS sequence"/>
</dbReference>
<dbReference type="SMART" id="SM00516">
    <property type="entry name" value="SEC14"/>
    <property type="match status" value="2"/>
</dbReference>
<dbReference type="SMART" id="SM01100">
    <property type="entry name" value="CRAL_TRIO_N"/>
    <property type="match status" value="2"/>
</dbReference>
<dbReference type="EMBL" id="JALJOR010000004">
    <property type="protein sequence ID" value="KAK9818152.1"/>
    <property type="molecule type" value="Genomic_DNA"/>
</dbReference>
<proteinExistence type="predicted"/>
<evidence type="ECO:0000313" key="4">
    <source>
        <dbReference type="Proteomes" id="UP001489004"/>
    </source>
</evidence>